<dbReference type="AlphaFoldDB" id="A0A7I7WEH1"/>
<evidence type="ECO:0000313" key="6">
    <source>
        <dbReference type="Proteomes" id="UP000467379"/>
    </source>
</evidence>
<accession>A0A7I7WEH1</accession>
<dbReference type="Proteomes" id="UP000192441">
    <property type="component" value="Unassembled WGS sequence"/>
</dbReference>
<dbReference type="RefSeq" id="WP_083134326.1">
    <property type="nucleotide sequence ID" value="NZ_AP022607.1"/>
</dbReference>
<dbReference type="EMBL" id="AP022607">
    <property type="protein sequence ID" value="BBZ15011.1"/>
    <property type="molecule type" value="Genomic_DNA"/>
</dbReference>
<protein>
    <recommendedName>
        <fullName evidence="2">Band 7 domain-containing protein</fullName>
    </recommendedName>
</protein>
<reference evidence="3" key="3">
    <citation type="submission" date="2020-02" db="EMBL/GenBank/DDBJ databases">
        <authorList>
            <person name="Matsumoto Y."/>
            <person name="Motooka D."/>
            <person name="Nakamura S."/>
        </authorList>
    </citation>
    <scope>NUCLEOTIDE SEQUENCE</scope>
    <source>
        <strain evidence="3">JCM 12687</strain>
        <plasmid evidence="3">pJCM12687</plasmid>
    </source>
</reference>
<dbReference type="EMBL" id="MVHM01000027">
    <property type="protein sequence ID" value="ORA31882.1"/>
    <property type="molecule type" value="Genomic_DNA"/>
</dbReference>
<dbReference type="OrthoDB" id="4570918at2"/>
<evidence type="ECO:0000313" key="4">
    <source>
        <dbReference type="EMBL" id="ORA31882.1"/>
    </source>
</evidence>
<keyword evidence="3" id="KW-0614">Plasmid</keyword>
<geneLocation type="plasmid" evidence="3 6">
    <name>pJCM12687</name>
</geneLocation>
<reference evidence="4 5" key="1">
    <citation type="submission" date="2016-12" db="EMBL/GenBank/DDBJ databases">
        <title>The new phylogeny of genus Mycobacterium.</title>
        <authorList>
            <person name="Tortoli E."/>
            <person name="Trovato A."/>
            <person name="Cirillo D.M."/>
        </authorList>
    </citation>
    <scope>NUCLEOTIDE SEQUENCE [LARGE SCALE GENOMIC DNA]</scope>
    <source>
        <strain evidence="4 5">DSM 44624</strain>
    </source>
</reference>
<reference evidence="3 6" key="2">
    <citation type="journal article" date="2019" name="Emerg. Microbes Infect.">
        <title>Comprehensive subspecies identification of 175 nontuberculous mycobacteria species based on 7547 genomic profiles.</title>
        <authorList>
            <person name="Matsumoto Y."/>
            <person name="Kinjo T."/>
            <person name="Motooka D."/>
            <person name="Nabeya D."/>
            <person name="Jung N."/>
            <person name="Uechi K."/>
            <person name="Horii T."/>
            <person name="Iida T."/>
            <person name="Fujita J."/>
            <person name="Nakamura S."/>
        </authorList>
    </citation>
    <scope>NUCLEOTIDE SEQUENCE [LARGE SCALE GENOMIC DNA]</scope>
    <source>
        <strain evidence="3 6">JCM 12687</strain>
        <plasmid evidence="3">pJCM12687</plasmid>
    </source>
</reference>
<keyword evidence="1" id="KW-1133">Transmembrane helix</keyword>
<feature type="transmembrane region" description="Helical" evidence="1">
    <location>
        <begin position="6"/>
        <end position="27"/>
    </location>
</feature>
<evidence type="ECO:0000256" key="1">
    <source>
        <dbReference type="SAM" id="Phobius"/>
    </source>
</evidence>
<sequence length="303" mass="33093">MQGWFIFAIVLWVAALLCAGVGVVLPAQGSQRISARRGALSVAFALFLFGALSTVIACYDRVDTRNVGIVTQFGRPVGTRSAGIAWHAPWQKISELSEAIQLQAFDGNSYSDHGSMIQVRLANNSSAYVAENLNWRLREGAAPQLFQDYGGSNTDVFNVIKENLVDRQAQVALSKVFATFDPTLQAQGADLPKMAAQVKKDLQDAVGHDIEILDVRIPRIFYDDPTQQRIDAHNQKVQETKNAEQDVKTAQQRKAANDIIAQSVNNDPLVVVAQCINEQITRGKDPAGCWPIGGTPLLNLPKP</sequence>
<keyword evidence="1" id="KW-0472">Membrane</keyword>
<keyword evidence="1" id="KW-0812">Transmembrane</keyword>
<name>A0A7I7WEH1_9MYCO</name>
<dbReference type="Pfam" id="PF01145">
    <property type="entry name" value="Band_7"/>
    <property type="match status" value="1"/>
</dbReference>
<organism evidence="4 5">
    <name type="scientific">Mycobacterium branderi</name>
    <dbReference type="NCBI Taxonomy" id="43348"/>
    <lineage>
        <taxon>Bacteria</taxon>
        <taxon>Bacillati</taxon>
        <taxon>Actinomycetota</taxon>
        <taxon>Actinomycetes</taxon>
        <taxon>Mycobacteriales</taxon>
        <taxon>Mycobacteriaceae</taxon>
        <taxon>Mycobacterium</taxon>
    </lineage>
</organism>
<evidence type="ECO:0000313" key="3">
    <source>
        <dbReference type="EMBL" id="BBZ15011.1"/>
    </source>
</evidence>
<gene>
    <name evidence="4" type="ORF">BST20_26195</name>
    <name evidence="3" type="ORF">MBRA_52060</name>
</gene>
<dbReference type="Proteomes" id="UP000467379">
    <property type="component" value="Plasmid pJCM12687"/>
</dbReference>
<dbReference type="InterPro" id="IPR001107">
    <property type="entry name" value="Band_7"/>
</dbReference>
<feature type="domain" description="Band 7" evidence="2">
    <location>
        <begin position="61"/>
        <end position="252"/>
    </location>
</feature>
<evidence type="ECO:0000259" key="2">
    <source>
        <dbReference type="Pfam" id="PF01145"/>
    </source>
</evidence>
<evidence type="ECO:0000313" key="5">
    <source>
        <dbReference type="Proteomes" id="UP000192441"/>
    </source>
</evidence>
<keyword evidence="6" id="KW-1185">Reference proteome</keyword>
<proteinExistence type="predicted"/>
<feature type="transmembrane region" description="Helical" evidence="1">
    <location>
        <begin position="39"/>
        <end position="57"/>
    </location>
</feature>